<evidence type="ECO:0008006" key="6">
    <source>
        <dbReference type="Google" id="ProtNLM"/>
    </source>
</evidence>
<evidence type="ECO:0000256" key="1">
    <source>
        <dbReference type="ARBA" id="ARBA00005781"/>
    </source>
</evidence>
<protein>
    <recommendedName>
        <fullName evidence="6">50S ribosomal protein L19</fullName>
    </recommendedName>
</protein>
<dbReference type="InterPro" id="IPR001857">
    <property type="entry name" value="Ribosomal_bL19"/>
</dbReference>
<dbReference type="PANTHER" id="PTHR15680">
    <property type="entry name" value="RIBOSOMAL PROTEIN L19"/>
    <property type="match status" value="1"/>
</dbReference>
<dbReference type="EMBL" id="CP064812">
    <property type="protein sequence ID" value="QPG74222.1"/>
    <property type="molecule type" value="Genomic_DNA"/>
</dbReference>
<gene>
    <name evidence="4" type="ORF">FOA43_001547</name>
</gene>
<dbReference type="Pfam" id="PF01245">
    <property type="entry name" value="Ribosomal_L19"/>
    <property type="match status" value="1"/>
</dbReference>
<evidence type="ECO:0000313" key="4">
    <source>
        <dbReference type="EMBL" id="QPG74222.1"/>
    </source>
</evidence>
<keyword evidence="3" id="KW-0687">Ribonucleoprotein</keyword>
<comment type="similarity">
    <text evidence="1">Belongs to the bacterial ribosomal protein bL19 family.</text>
</comment>
<dbReference type="InterPro" id="IPR008991">
    <property type="entry name" value="Translation_prot_SH3-like_sf"/>
</dbReference>
<organism evidence="4 5">
    <name type="scientific">Eeniella nana</name>
    <name type="common">Yeast</name>
    <name type="synonym">Brettanomyces nanus</name>
    <dbReference type="NCBI Taxonomy" id="13502"/>
    <lineage>
        <taxon>Eukaryota</taxon>
        <taxon>Fungi</taxon>
        <taxon>Dikarya</taxon>
        <taxon>Ascomycota</taxon>
        <taxon>Saccharomycotina</taxon>
        <taxon>Pichiomycetes</taxon>
        <taxon>Pichiales</taxon>
        <taxon>Pichiaceae</taxon>
        <taxon>Brettanomyces</taxon>
    </lineage>
</organism>
<dbReference type="InterPro" id="IPR038657">
    <property type="entry name" value="Ribosomal_bL19_sf"/>
</dbReference>
<dbReference type="Proteomes" id="UP000662931">
    <property type="component" value="Chromosome 1"/>
</dbReference>
<evidence type="ECO:0000256" key="3">
    <source>
        <dbReference type="ARBA" id="ARBA00023274"/>
    </source>
</evidence>
<dbReference type="Gene3D" id="2.30.30.790">
    <property type="match status" value="1"/>
</dbReference>
<dbReference type="RefSeq" id="XP_038777787.1">
    <property type="nucleotide sequence ID" value="XM_038921859.1"/>
</dbReference>
<proteinExistence type="inferred from homology"/>
<dbReference type="SUPFAM" id="SSF50104">
    <property type="entry name" value="Translation proteins SH3-like domain"/>
    <property type="match status" value="1"/>
</dbReference>
<dbReference type="GO" id="GO:0003735">
    <property type="term" value="F:structural constituent of ribosome"/>
    <property type="evidence" value="ECO:0007669"/>
    <property type="project" value="InterPro"/>
</dbReference>
<dbReference type="GO" id="GO:0005762">
    <property type="term" value="C:mitochondrial large ribosomal subunit"/>
    <property type="evidence" value="ECO:0007669"/>
    <property type="project" value="TreeGrafter"/>
</dbReference>
<sequence>MFTQQIRMFSKSTLRLGAKMKVYEPIPAKRGGMPLMSYIREAQYSKLDQTGQKRKQFKLDNPGRLRADDIVTIVYKDQKPLTGQILAVKRQGVASDILIRNKVGGVGVDIHIPVFHPNILRVDVVRRPVKYRPRNRHYYIKNSRLDVGDVGGNR</sequence>
<dbReference type="OrthoDB" id="432645at2759"/>
<name>A0A875S2A8_EENNA</name>
<reference evidence="4" key="1">
    <citation type="submission" date="2020-10" db="EMBL/GenBank/DDBJ databases">
        <authorList>
            <person name="Roach M.J.R."/>
        </authorList>
    </citation>
    <scope>NUCLEOTIDE SEQUENCE</scope>
    <source>
        <strain evidence="4">CBS 1945</strain>
    </source>
</reference>
<accession>A0A875S2A8</accession>
<keyword evidence="5" id="KW-1185">Reference proteome</keyword>
<dbReference type="AlphaFoldDB" id="A0A875S2A8"/>
<dbReference type="KEGG" id="bnn:FOA43_001547"/>
<dbReference type="PANTHER" id="PTHR15680:SF9">
    <property type="entry name" value="LARGE RIBOSOMAL SUBUNIT PROTEIN BL19M"/>
    <property type="match status" value="1"/>
</dbReference>
<dbReference type="GeneID" id="62194948"/>
<dbReference type="GO" id="GO:0006412">
    <property type="term" value="P:translation"/>
    <property type="evidence" value="ECO:0007669"/>
    <property type="project" value="InterPro"/>
</dbReference>
<keyword evidence="2" id="KW-0689">Ribosomal protein</keyword>
<evidence type="ECO:0000313" key="5">
    <source>
        <dbReference type="Proteomes" id="UP000662931"/>
    </source>
</evidence>
<evidence type="ECO:0000256" key="2">
    <source>
        <dbReference type="ARBA" id="ARBA00022980"/>
    </source>
</evidence>